<dbReference type="InterPro" id="IPR036383">
    <property type="entry name" value="TSP1_rpt_sf"/>
</dbReference>
<evidence type="ECO:0000313" key="7">
    <source>
        <dbReference type="RefSeq" id="XP_017779796.1"/>
    </source>
</evidence>
<dbReference type="GeneID" id="108565049"/>
<dbReference type="Gene3D" id="2.20.100.10">
    <property type="entry name" value="Thrombospondin type-1 (TSP1) repeat"/>
    <property type="match status" value="1"/>
</dbReference>
<dbReference type="Pfam" id="PF19028">
    <property type="entry name" value="TSP1_spondin"/>
    <property type="match status" value="1"/>
</dbReference>
<dbReference type="PANTHER" id="PTHR20920">
    <property type="entry name" value="RPE-SPONDIN"/>
    <property type="match status" value="1"/>
</dbReference>
<evidence type="ECO:0000256" key="2">
    <source>
        <dbReference type="ARBA" id="ARBA00023157"/>
    </source>
</evidence>
<dbReference type="PANTHER" id="PTHR20920:SF5">
    <property type="entry name" value="SMB DOMAIN-CONTAINING PROTEIN"/>
    <property type="match status" value="1"/>
</dbReference>
<dbReference type="SUPFAM" id="SSF82895">
    <property type="entry name" value="TSP-1 type 1 repeat"/>
    <property type="match status" value="1"/>
</dbReference>
<dbReference type="InterPro" id="IPR039942">
    <property type="entry name" value="SBSPO"/>
</dbReference>
<feature type="domain" description="SBSPON-like C-terminal" evidence="5">
    <location>
        <begin position="81"/>
        <end position="193"/>
    </location>
</feature>
<dbReference type="SMART" id="SM00209">
    <property type="entry name" value="TSP1"/>
    <property type="match status" value="1"/>
</dbReference>
<gene>
    <name evidence="7" type="primary">LOC108565049</name>
</gene>
<dbReference type="Pfam" id="PF25031">
    <property type="entry name" value="SBSPON_C"/>
    <property type="match status" value="1"/>
</dbReference>
<dbReference type="PROSITE" id="PS50092">
    <property type="entry name" value="TSP1"/>
    <property type="match status" value="1"/>
</dbReference>
<proteinExistence type="predicted"/>
<dbReference type="Proteomes" id="UP000695000">
    <property type="component" value="Unplaced"/>
</dbReference>
<dbReference type="InterPro" id="IPR044004">
    <property type="entry name" value="TSP1_spondin_dom"/>
</dbReference>
<keyword evidence="3" id="KW-0325">Glycoprotein</keyword>
<keyword evidence="2" id="KW-1015">Disulfide bond</keyword>
<evidence type="ECO:0000256" key="1">
    <source>
        <dbReference type="ARBA" id="ARBA00022729"/>
    </source>
</evidence>
<keyword evidence="6" id="KW-1185">Reference proteome</keyword>
<evidence type="ECO:0000259" key="5">
    <source>
        <dbReference type="Pfam" id="PF25031"/>
    </source>
</evidence>
<protein>
    <submittedName>
        <fullName evidence="7">Somatomedin-B and thrombospondin type-1 domain-containing protein-like</fullName>
    </submittedName>
</protein>
<reference evidence="7" key="1">
    <citation type="submission" date="2025-08" db="UniProtKB">
        <authorList>
            <consortium name="RefSeq"/>
        </authorList>
    </citation>
    <scope>IDENTIFICATION</scope>
    <source>
        <tissue evidence="7">Whole Larva</tissue>
    </source>
</reference>
<feature type="non-terminal residue" evidence="7">
    <location>
        <position position="1"/>
    </location>
</feature>
<name>A0ABM1MYZ6_NICVS</name>
<evidence type="ECO:0000256" key="3">
    <source>
        <dbReference type="ARBA" id="ARBA00023180"/>
    </source>
</evidence>
<evidence type="ECO:0000259" key="4">
    <source>
        <dbReference type="Pfam" id="PF19028"/>
    </source>
</evidence>
<keyword evidence="1" id="KW-0732">Signal</keyword>
<evidence type="ECO:0000313" key="6">
    <source>
        <dbReference type="Proteomes" id="UP000695000"/>
    </source>
</evidence>
<sequence length="199" mass="22258">VDCQVSPWGPWSSCDADCGAGTMSRSRTVVVEPQNGGRHCPSLQQRRGCQVSNCHHHQDPAIKEMAILLPGSLSKSRKSNETDLRHNLRINYPEENLEYDPAKQYCVEFQVVKASKACKKESNYEALKEGETVCVRCESQALRKTLGYRCQGHGVTGLFTRWSAFSAPHCHGKWVRVQQHADKSCGVKSCQADSIYIFV</sequence>
<feature type="domain" description="Spondin-like TSP1" evidence="4">
    <location>
        <begin position="3"/>
        <end position="54"/>
    </location>
</feature>
<accession>A0ABM1MYZ6</accession>
<dbReference type="InterPro" id="IPR056801">
    <property type="entry name" value="SBSPON_C"/>
</dbReference>
<organism evidence="6 7">
    <name type="scientific">Nicrophorus vespilloides</name>
    <name type="common">Boreal carrion beetle</name>
    <dbReference type="NCBI Taxonomy" id="110193"/>
    <lineage>
        <taxon>Eukaryota</taxon>
        <taxon>Metazoa</taxon>
        <taxon>Ecdysozoa</taxon>
        <taxon>Arthropoda</taxon>
        <taxon>Hexapoda</taxon>
        <taxon>Insecta</taxon>
        <taxon>Pterygota</taxon>
        <taxon>Neoptera</taxon>
        <taxon>Endopterygota</taxon>
        <taxon>Coleoptera</taxon>
        <taxon>Polyphaga</taxon>
        <taxon>Staphyliniformia</taxon>
        <taxon>Silphidae</taxon>
        <taxon>Nicrophorinae</taxon>
        <taxon>Nicrophorus</taxon>
    </lineage>
</organism>
<dbReference type="RefSeq" id="XP_017779796.1">
    <property type="nucleotide sequence ID" value="XM_017924307.1"/>
</dbReference>
<dbReference type="InterPro" id="IPR000884">
    <property type="entry name" value="TSP1_rpt"/>
</dbReference>